<dbReference type="EMBL" id="MU853577">
    <property type="protein sequence ID" value="KAK4144409.1"/>
    <property type="molecule type" value="Genomic_DNA"/>
</dbReference>
<protein>
    <recommendedName>
        <fullName evidence="8">Rhodopsin domain-containing protein</fullName>
    </recommendedName>
</protein>
<dbReference type="AlphaFoldDB" id="A0AAN6V4P5"/>
<evidence type="ECO:0000256" key="3">
    <source>
        <dbReference type="ARBA" id="ARBA00022989"/>
    </source>
</evidence>
<feature type="transmembrane region" description="Helical" evidence="7">
    <location>
        <begin position="20"/>
        <end position="43"/>
    </location>
</feature>
<feature type="region of interest" description="Disordered" evidence="6">
    <location>
        <begin position="279"/>
        <end position="360"/>
    </location>
</feature>
<sequence>MSGAGPPQPLDPAAYEDRSGVPIAVVTVTLSIATLCVCLRSYARAYLIRQFGPDDWAAVAALVFAMGSGIMVASNTRNGHGKHMAVVDPALLGPYMRTFYISIVLYNASLTAIKTTFLLQYYRILGTGVIRTIIIVAFFLIGLWSVSQLLVVVFTCSPIPKFWTPDMEGTCIPNLPFWYINAAGNIVTDVAVFLLPLPALSRLNLRRGQKLGLLGVFSLGFFTCAISVIRIQYLKLSPDVTWDNVASSCWSIGELCSGITCACLPTLRPLITRCLPGLRSQSEQSGGNQYGSTPYSSDKRSGRRRRGRHNQSELSTTLQTIGSAGTSRFKKRSTDEEEAASSRGIIYPEDVELQSDDRSDKGIRSNAVEDAYHDPYGHGGHPIQQNIAPNESHSTYARTMDKLKLGLKSTVQTEIRVGSAGGGRPGEETPWSAADRGIEVKRDFVLTSSAQRRIP</sequence>
<feature type="compositionally biased region" description="Polar residues" evidence="6">
    <location>
        <begin position="312"/>
        <end position="326"/>
    </location>
</feature>
<evidence type="ECO:0000256" key="2">
    <source>
        <dbReference type="ARBA" id="ARBA00022692"/>
    </source>
</evidence>
<dbReference type="PANTHER" id="PTHR33048:SF47">
    <property type="entry name" value="INTEGRAL MEMBRANE PROTEIN-RELATED"/>
    <property type="match status" value="1"/>
</dbReference>
<comment type="subcellular location">
    <subcellularLocation>
        <location evidence="1">Membrane</location>
        <topology evidence="1">Multi-pass membrane protein</topology>
    </subcellularLocation>
</comment>
<gene>
    <name evidence="9" type="ORF">C8A04DRAFT_11540</name>
</gene>
<evidence type="ECO:0000259" key="8">
    <source>
        <dbReference type="Pfam" id="PF20684"/>
    </source>
</evidence>
<dbReference type="Proteomes" id="UP001302676">
    <property type="component" value="Unassembled WGS sequence"/>
</dbReference>
<keyword evidence="2 7" id="KW-0812">Transmembrane</keyword>
<name>A0AAN6V4P5_9PEZI</name>
<evidence type="ECO:0000313" key="10">
    <source>
        <dbReference type="Proteomes" id="UP001302676"/>
    </source>
</evidence>
<feature type="transmembrane region" description="Helical" evidence="7">
    <location>
        <begin position="55"/>
        <end position="74"/>
    </location>
</feature>
<feature type="compositionally biased region" description="Polar residues" evidence="6">
    <location>
        <begin position="279"/>
        <end position="296"/>
    </location>
</feature>
<reference evidence="9" key="1">
    <citation type="journal article" date="2023" name="Mol. Phylogenet. Evol.">
        <title>Genome-scale phylogeny and comparative genomics of the fungal order Sordariales.</title>
        <authorList>
            <person name="Hensen N."/>
            <person name="Bonometti L."/>
            <person name="Westerberg I."/>
            <person name="Brannstrom I.O."/>
            <person name="Guillou S."/>
            <person name="Cros-Aarteil S."/>
            <person name="Calhoun S."/>
            <person name="Haridas S."/>
            <person name="Kuo A."/>
            <person name="Mondo S."/>
            <person name="Pangilinan J."/>
            <person name="Riley R."/>
            <person name="LaButti K."/>
            <person name="Andreopoulos B."/>
            <person name="Lipzen A."/>
            <person name="Chen C."/>
            <person name="Yan M."/>
            <person name="Daum C."/>
            <person name="Ng V."/>
            <person name="Clum A."/>
            <person name="Steindorff A."/>
            <person name="Ohm R.A."/>
            <person name="Martin F."/>
            <person name="Silar P."/>
            <person name="Natvig D.O."/>
            <person name="Lalanne C."/>
            <person name="Gautier V."/>
            <person name="Ament-Velasquez S.L."/>
            <person name="Kruys A."/>
            <person name="Hutchinson M.I."/>
            <person name="Powell A.J."/>
            <person name="Barry K."/>
            <person name="Miller A.N."/>
            <person name="Grigoriev I.V."/>
            <person name="Debuchy R."/>
            <person name="Gladieux P."/>
            <person name="Hiltunen Thoren M."/>
            <person name="Johannesson H."/>
        </authorList>
    </citation>
    <scope>NUCLEOTIDE SEQUENCE</scope>
    <source>
        <strain evidence="9">CBS 141.50</strain>
    </source>
</reference>
<accession>A0AAN6V4P5</accession>
<comment type="caution">
    <text evidence="9">The sequence shown here is derived from an EMBL/GenBank/DDBJ whole genome shotgun (WGS) entry which is preliminary data.</text>
</comment>
<keyword evidence="3 7" id="KW-1133">Transmembrane helix</keyword>
<dbReference type="InterPro" id="IPR052337">
    <property type="entry name" value="SAT4-like"/>
</dbReference>
<evidence type="ECO:0000256" key="7">
    <source>
        <dbReference type="SAM" id="Phobius"/>
    </source>
</evidence>
<evidence type="ECO:0000256" key="4">
    <source>
        <dbReference type="ARBA" id="ARBA00023136"/>
    </source>
</evidence>
<organism evidence="9 10">
    <name type="scientific">Dichotomopilus funicola</name>
    <dbReference type="NCBI Taxonomy" id="1934379"/>
    <lineage>
        <taxon>Eukaryota</taxon>
        <taxon>Fungi</taxon>
        <taxon>Dikarya</taxon>
        <taxon>Ascomycota</taxon>
        <taxon>Pezizomycotina</taxon>
        <taxon>Sordariomycetes</taxon>
        <taxon>Sordariomycetidae</taxon>
        <taxon>Sordariales</taxon>
        <taxon>Chaetomiaceae</taxon>
        <taxon>Dichotomopilus</taxon>
    </lineage>
</organism>
<feature type="transmembrane region" description="Helical" evidence="7">
    <location>
        <begin position="211"/>
        <end position="229"/>
    </location>
</feature>
<feature type="transmembrane region" description="Helical" evidence="7">
    <location>
        <begin position="133"/>
        <end position="155"/>
    </location>
</feature>
<reference evidence="9" key="2">
    <citation type="submission" date="2023-05" db="EMBL/GenBank/DDBJ databases">
        <authorList>
            <consortium name="Lawrence Berkeley National Laboratory"/>
            <person name="Steindorff A."/>
            <person name="Hensen N."/>
            <person name="Bonometti L."/>
            <person name="Westerberg I."/>
            <person name="Brannstrom I.O."/>
            <person name="Guillou S."/>
            <person name="Cros-Aarteil S."/>
            <person name="Calhoun S."/>
            <person name="Haridas S."/>
            <person name="Kuo A."/>
            <person name="Mondo S."/>
            <person name="Pangilinan J."/>
            <person name="Riley R."/>
            <person name="Labutti K."/>
            <person name="Andreopoulos B."/>
            <person name="Lipzen A."/>
            <person name="Chen C."/>
            <person name="Yanf M."/>
            <person name="Daum C."/>
            <person name="Ng V."/>
            <person name="Clum A."/>
            <person name="Ohm R."/>
            <person name="Martin F."/>
            <person name="Silar P."/>
            <person name="Natvig D."/>
            <person name="Lalanne C."/>
            <person name="Gautier V."/>
            <person name="Ament-Velasquez S.L."/>
            <person name="Kruys A."/>
            <person name="Hutchinson M.I."/>
            <person name="Powell A.J."/>
            <person name="Barry K."/>
            <person name="Miller A.N."/>
            <person name="Grigoriev I.V."/>
            <person name="Debuchy R."/>
            <person name="Gladieux P."/>
            <person name="Thoren M.H."/>
            <person name="Johannesson H."/>
        </authorList>
    </citation>
    <scope>NUCLEOTIDE SEQUENCE</scope>
    <source>
        <strain evidence="9">CBS 141.50</strain>
    </source>
</reference>
<dbReference type="InterPro" id="IPR049326">
    <property type="entry name" value="Rhodopsin_dom_fungi"/>
</dbReference>
<dbReference type="Pfam" id="PF20684">
    <property type="entry name" value="Fung_rhodopsin"/>
    <property type="match status" value="1"/>
</dbReference>
<evidence type="ECO:0000256" key="1">
    <source>
        <dbReference type="ARBA" id="ARBA00004141"/>
    </source>
</evidence>
<keyword evidence="10" id="KW-1185">Reference proteome</keyword>
<dbReference type="PANTHER" id="PTHR33048">
    <property type="entry name" value="PTH11-LIKE INTEGRAL MEMBRANE PROTEIN (AFU_ORTHOLOGUE AFUA_5G11245)"/>
    <property type="match status" value="1"/>
</dbReference>
<keyword evidence="4 7" id="KW-0472">Membrane</keyword>
<feature type="region of interest" description="Disordered" evidence="6">
    <location>
        <begin position="414"/>
        <end position="435"/>
    </location>
</feature>
<comment type="similarity">
    <text evidence="5">Belongs to the SAT4 family.</text>
</comment>
<dbReference type="RefSeq" id="XP_062637780.1">
    <property type="nucleotide sequence ID" value="XM_062777010.1"/>
</dbReference>
<proteinExistence type="inferred from homology"/>
<evidence type="ECO:0000313" key="9">
    <source>
        <dbReference type="EMBL" id="KAK4144409.1"/>
    </source>
</evidence>
<evidence type="ECO:0000256" key="5">
    <source>
        <dbReference type="ARBA" id="ARBA00038359"/>
    </source>
</evidence>
<dbReference type="GeneID" id="87813623"/>
<evidence type="ECO:0000256" key="6">
    <source>
        <dbReference type="SAM" id="MobiDB-lite"/>
    </source>
</evidence>
<feature type="transmembrane region" description="Helical" evidence="7">
    <location>
        <begin position="99"/>
        <end position="121"/>
    </location>
</feature>
<feature type="transmembrane region" description="Helical" evidence="7">
    <location>
        <begin position="175"/>
        <end position="199"/>
    </location>
</feature>
<dbReference type="GO" id="GO:0016020">
    <property type="term" value="C:membrane"/>
    <property type="evidence" value="ECO:0007669"/>
    <property type="project" value="UniProtKB-SubCell"/>
</dbReference>
<feature type="domain" description="Rhodopsin" evidence="8">
    <location>
        <begin position="39"/>
        <end position="273"/>
    </location>
</feature>